<organism evidence="2">
    <name type="scientific">Staphylococcus phage 184DA</name>
    <dbReference type="NCBI Taxonomy" id="3110532"/>
    <lineage>
        <taxon>Viruses</taxon>
        <taxon>Duplodnaviria</taxon>
        <taxon>Heunggongvirae</taxon>
        <taxon>Uroviricota</taxon>
        <taxon>Caudoviricetes</taxon>
    </lineage>
</organism>
<sequence>MMITVSFFLSIPLFCFYYFILSGVTASLGYSIYKKDKSRVTINIVYLSAIYALSVFSIWLIFTEKIIIIIILNIIIITAFIITIIPQNK</sequence>
<evidence type="ECO:0000313" key="2">
    <source>
        <dbReference type="EMBL" id="WVX90777.1"/>
    </source>
</evidence>
<name>A0AAU6MXS7_9CAUD</name>
<feature type="transmembrane region" description="Helical" evidence="1">
    <location>
        <begin position="66"/>
        <end position="85"/>
    </location>
</feature>
<feature type="transmembrane region" description="Helical" evidence="1">
    <location>
        <begin position="40"/>
        <end position="60"/>
    </location>
</feature>
<evidence type="ECO:0008006" key="3">
    <source>
        <dbReference type="Google" id="ProtNLM"/>
    </source>
</evidence>
<dbReference type="EMBL" id="OR885926">
    <property type="protein sequence ID" value="WVX90777.1"/>
    <property type="molecule type" value="Genomic_DNA"/>
</dbReference>
<reference evidence="2" key="1">
    <citation type="submission" date="2023-11" db="EMBL/GenBank/DDBJ databases">
        <title>Characterization of a newly isolated phage infecting non-aureus staphylococci isolated from bovine mastitis.</title>
        <authorList>
            <person name="Wanecka A."/>
            <person name="Marynowska M."/>
            <person name="Wesolowski W."/>
            <person name="Bloch S."/>
            <person name="Nejman-Falenczyk B."/>
            <person name="Neumann J."/>
            <person name="Krol J."/>
            <person name="Florek M."/>
            <person name="Ulanicki K."/>
            <person name="Napierala A."/>
            <person name="Twardon J."/>
            <person name="Wolska B."/>
            <person name="Porebska J."/>
            <person name="Ziubrzycka A."/>
            <person name="Czeretowicz I."/>
            <person name="Benisz M."/>
        </authorList>
    </citation>
    <scope>NUCLEOTIDE SEQUENCE</scope>
</reference>
<keyword evidence="1" id="KW-0812">Transmembrane</keyword>
<protein>
    <recommendedName>
        <fullName evidence="3">MbpW</fullName>
    </recommendedName>
</protein>
<proteinExistence type="predicted"/>
<accession>A0AAU6MXS7</accession>
<keyword evidence="1" id="KW-1133">Transmembrane helix</keyword>
<keyword evidence="1" id="KW-0472">Membrane</keyword>
<gene>
    <name evidence="2" type="ORF">184DA_171</name>
</gene>
<feature type="transmembrane region" description="Helical" evidence="1">
    <location>
        <begin position="6"/>
        <end position="33"/>
    </location>
</feature>
<evidence type="ECO:0000256" key="1">
    <source>
        <dbReference type="SAM" id="Phobius"/>
    </source>
</evidence>